<name>A0A9D4H5U0_DREPO</name>
<evidence type="ECO:0000313" key="1">
    <source>
        <dbReference type="EMBL" id="KAH3828852.1"/>
    </source>
</evidence>
<reference evidence="1" key="2">
    <citation type="submission" date="2020-11" db="EMBL/GenBank/DDBJ databases">
        <authorList>
            <person name="McCartney M.A."/>
            <person name="Auch B."/>
            <person name="Kono T."/>
            <person name="Mallez S."/>
            <person name="Becker A."/>
            <person name="Gohl D.M."/>
            <person name="Silverstein K.A.T."/>
            <person name="Koren S."/>
            <person name="Bechman K.B."/>
            <person name="Herman A."/>
            <person name="Abrahante J.E."/>
            <person name="Garbe J."/>
        </authorList>
    </citation>
    <scope>NUCLEOTIDE SEQUENCE</scope>
    <source>
        <strain evidence="1">Duluth1</strain>
        <tissue evidence="1">Whole animal</tissue>
    </source>
</reference>
<organism evidence="1 2">
    <name type="scientific">Dreissena polymorpha</name>
    <name type="common">Zebra mussel</name>
    <name type="synonym">Mytilus polymorpha</name>
    <dbReference type="NCBI Taxonomy" id="45954"/>
    <lineage>
        <taxon>Eukaryota</taxon>
        <taxon>Metazoa</taxon>
        <taxon>Spiralia</taxon>
        <taxon>Lophotrochozoa</taxon>
        <taxon>Mollusca</taxon>
        <taxon>Bivalvia</taxon>
        <taxon>Autobranchia</taxon>
        <taxon>Heteroconchia</taxon>
        <taxon>Euheterodonta</taxon>
        <taxon>Imparidentia</taxon>
        <taxon>Neoheterodontei</taxon>
        <taxon>Myida</taxon>
        <taxon>Dreissenoidea</taxon>
        <taxon>Dreissenidae</taxon>
        <taxon>Dreissena</taxon>
    </lineage>
</organism>
<proteinExistence type="predicted"/>
<protein>
    <submittedName>
        <fullName evidence="1">Uncharacterized protein</fullName>
    </submittedName>
</protein>
<gene>
    <name evidence="1" type="ORF">DPMN_130836</name>
</gene>
<keyword evidence="2" id="KW-1185">Reference proteome</keyword>
<evidence type="ECO:0000313" key="2">
    <source>
        <dbReference type="Proteomes" id="UP000828390"/>
    </source>
</evidence>
<comment type="caution">
    <text evidence="1">The sequence shown here is derived from an EMBL/GenBank/DDBJ whole genome shotgun (WGS) entry which is preliminary data.</text>
</comment>
<dbReference type="AlphaFoldDB" id="A0A9D4H5U0"/>
<dbReference type="EMBL" id="JAIWYP010000005">
    <property type="protein sequence ID" value="KAH3828852.1"/>
    <property type="molecule type" value="Genomic_DNA"/>
</dbReference>
<accession>A0A9D4H5U0</accession>
<sequence>MILVAKHCPPLYTRRSTGGQNLSTVDKTCPPMDRFCPMLDKTVHHGGQKLSTTSISLV</sequence>
<reference evidence="1" key="1">
    <citation type="journal article" date="2019" name="bioRxiv">
        <title>The Genome of the Zebra Mussel, Dreissena polymorpha: A Resource for Invasive Species Research.</title>
        <authorList>
            <person name="McCartney M.A."/>
            <person name="Auch B."/>
            <person name="Kono T."/>
            <person name="Mallez S."/>
            <person name="Zhang Y."/>
            <person name="Obille A."/>
            <person name="Becker A."/>
            <person name="Abrahante J.E."/>
            <person name="Garbe J."/>
            <person name="Badalamenti J.P."/>
            <person name="Herman A."/>
            <person name="Mangelson H."/>
            <person name="Liachko I."/>
            <person name="Sullivan S."/>
            <person name="Sone E.D."/>
            <person name="Koren S."/>
            <person name="Silverstein K.A.T."/>
            <person name="Beckman K.B."/>
            <person name="Gohl D.M."/>
        </authorList>
    </citation>
    <scope>NUCLEOTIDE SEQUENCE</scope>
    <source>
        <strain evidence="1">Duluth1</strain>
        <tissue evidence="1">Whole animal</tissue>
    </source>
</reference>
<dbReference type="Proteomes" id="UP000828390">
    <property type="component" value="Unassembled WGS sequence"/>
</dbReference>